<sequence>MTSGLFFTSTYLRVKALFQKVPAVFTALLLTLLVSFIPWQSGAAAPSENPNSADAPAQAATASDPVFFIGTSGLALSDVDFTNPTIQKGLAKTGIANTLNRSSHYLTCPIEGWMQLTAGGDVIDNYGRALSAKYPAACAPTTVTQLHVNENHPGEARVNNFPFRIATVAWPETPVFPADTVGIGEGAAVALADQNGEVPLWYARPTKLSSLSEIVENASGTILLDLGNLTAEKGTESHRLQKEVINQRLAEALELFDEYGRTTKDGKTRRLVVASLGDAWRSTQLQFFATDTFTKGTSLGSGASPQATETFSGPGVIRSETTRADGFTTIANTRDTLQAVNPSLLLLPTDSLESAVAQATEFENHALLARLTLPTWYTLYGIIVAFGVIAFIMHFLRRPAALDAGMVEGERDWRGPNYVWRNLAWFNTFAFALIPAALVQNFIPWWTLPIGDSTVFAHLVALGLTVLLAGIFTYLARSTPYPIAMLSALALVVLAGDIVAGSEHQRNGFMGSLVLTSRRFYGISNRTYLILVVAGLLMTLPWIATYFEKLQRKYAAWGVAAAGLLVLAVDAVPQWGADFGGPPGIIAGFGIAALLVAGVKLRWWHGLVWVVLSVSAMGAAGLLDASTSKGESSHIGKFWATLGTPESFALIAGKIRDVLRSFTGRLSVTLTIIAVLVLAVLLLLVLRRLQQTHGIHRQVLLDSISTPGFLAVALGMLVGVGVAVPINDSGALMLKEGIVMALPALAAIMSDRLLALRSGGDSSGEDVVLSEGGH</sequence>
<protein>
    <recommendedName>
        <fullName evidence="4">Tat pathway signal sequence domain protein</fullName>
    </recommendedName>
</protein>
<feature type="transmembrane region" description="Helical" evidence="1">
    <location>
        <begin position="483"/>
        <end position="502"/>
    </location>
</feature>
<feature type="transmembrane region" description="Helical" evidence="1">
    <location>
        <begin position="455"/>
        <end position="476"/>
    </location>
</feature>
<evidence type="ECO:0000256" key="1">
    <source>
        <dbReference type="SAM" id="Phobius"/>
    </source>
</evidence>
<feature type="transmembrane region" description="Helical" evidence="1">
    <location>
        <begin position="554"/>
        <end position="573"/>
    </location>
</feature>
<comment type="caution">
    <text evidence="2">The sequence shown here is derived from an EMBL/GenBank/DDBJ whole genome shotgun (WGS) entry which is preliminary data.</text>
</comment>
<proteinExistence type="predicted"/>
<keyword evidence="1" id="KW-0812">Transmembrane</keyword>
<evidence type="ECO:0008006" key="4">
    <source>
        <dbReference type="Google" id="ProtNLM"/>
    </source>
</evidence>
<feature type="transmembrane region" description="Helical" evidence="1">
    <location>
        <begin position="666"/>
        <end position="686"/>
    </location>
</feature>
<dbReference type="Proteomes" id="UP000010301">
    <property type="component" value="Unassembled WGS sequence"/>
</dbReference>
<feature type="transmembrane region" description="Helical" evidence="1">
    <location>
        <begin position="528"/>
        <end position="547"/>
    </location>
</feature>
<feature type="transmembrane region" description="Helical" evidence="1">
    <location>
        <begin position="376"/>
        <end position="396"/>
    </location>
</feature>
<dbReference type="AlphaFoldDB" id="C0VY58"/>
<dbReference type="RefSeq" id="WP_006547095.1">
    <property type="nucleotide sequence ID" value="NZ_DS999545.1"/>
</dbReference>
<evidence type="ECO:0000313" key="3">
    <source>
        <dbReference type="Proteomes" id="UP000010301"/>
    </source>
</evidence>
<keyword evidence="1" id="KW-0472">Membrane</keyword>
<feature type="transmembrane region" description="Helical" evidence="1">
    <location>
        <begin position="606"/>
        <end position="623"/>
    </location>
</feature>
<keyword evidence="1" id="KW-1133">Transmembrane helix</keyword>
<accession>C0VY58</accession>
<dbReference type="OrthoDB" id="3264110at2"/>
<feature type="transmembrane region" description="Helical" evidence="1">
    <location>
        <begin position="707"/>
        <end position="726"/>
    </location>
</feature>
<gene>
    <name evidence="2" type="ORF">HMPREF0044_0098</name>
</gene>
<dbReference type="HOGENOM" id="CLU_013382_0_0_11"/>
<evidence type="ECO:0000313" key="2">
    <source>
        <dbReference type="EMBL" id="EEH64361.1"/>
    </source>
</evidence>
<dbReference type="eggNOG" id="COG3119">
    <property type="taxonomic scope" value="Bacteria"/>
</dbReference>
<organism evidence="2 3">
    <name type="scientific">Gleimia coleocanis DSM 15436</name>
    <dbReference type="NCBI Taxonomy" id="525245"/>
    <lineage>
        <taxon>Bacteria</taxon>
        <taxon>Bacillati</taxon>
        <taxon>Actinomycetota</taxon>
        <taxon>Actinomycetes</taxon>
        <taxon>Actinomycetales</taxon>
        <taxon>Actinomycetaceae</taxon>
        <taxon>Gleimia</taxon>
    </lineage>
</organism>
<dbReference type="STRING" id="525245.HMPREF0044_0098"/>
<dbReference type="EMBL" id="ACFG01000004">
    <property type="protein sequence ID" value="EEH64361.1"/>
    <property type="molecule type" value="Genomic_DNA"/>
</dbReference>
<name>C0VY58_9ACTO</name>
<feature type="transmembrane region" description="Helical" evidence="1">
    <location>
        <begin position="579"/>
        <end position="599"/>
    </location>
</feature>
<reference evidence="2 3" key="1">
    <citation type="submission" date="2009-01" db="EMBL/GenBank/DDBJ databases">
        <authorList>
            <person name="Qin X."/>
            <person name="Bachman B."/>
            <person name="Battles P."/>
            <person name="Bell A."/>
            <person name="Bess C."/>
            <person name="Bickham C."/>
            <person name="Chaboub L."/>
            <person name="Chen D."/>
            <person name="Coyle M."/>
            <person name="Deiros D.R."/>
            <person name="Dinh H."/>
            <person name="Forbes L."/>
            <person name="Fowler G."/>
            <person name="Francisco L."/>
            <person name="Fu Q."/>
            <person name="Gubbala S."/>
            <person name="Hale W."/>
            <person name="Han Y."/>
            <person name="Hemphill L."/>
            <person name="Highlander S.K."/>
            <person name="Hirani K."/>
            <person name="Hogues M."/>
            <person name="Jackson L."/>
            <person name="Jakkamsetti A."/>
            <person name="Javaid M."/>
            <person name="Jiang H."/>
            <person name="Korchina V."/>
            <person name="Kovar C."/>
            <person name="Lara F."/>
            <person name="Lee S."/>
            <person name="Mata R."/>
            <person name="Mathew T."/>
            <person name="Moen C."/>
            <person name="Morales K."/>
            <person name="Munidasa M."/>
            <person name="Nazareth L."/>
            <person name="Ngo R."/>
            <person name="Nguyen L."/>
            <person name="Okwuonu G."/>
            <person name="Ongeri F."/>
            <person name="Patil S."/>
            <person name="Petrosino J."/>
            <person name="Pham C."/>
            <person name="Pham P."/>
            <person name="Pu L.-L."/>
            <person name="Puazo M."/>
            <person name="Raj R."/>
            <person name="Reid J."/>
            <person name="Rouhana J."/>
            <person name="Saada N."/>
            <person name="Shang Y."/>
            <person name="Simmons D."/>
            <person name="Thornton R."/>
            <person name="Warren J."/>
            <person name="Weissenberger G."/>
            <person name="Zhang J."/>
            <person name="Zhang L."/>
            <person name="Zhou C."/>
            <person name="Zhu D."/>
            <person name="Muzny D."/>
            <person name="Worley K."/>
            <person name="Gibbs R."/>
        </authorList>
    </citation>
    <scope>NUCLEOTIDE SEQUENCE [LARGE SCALE GENOMIC DNA]</scope>
    <source>
        <strain evidence="2 3">DSM 15436</strain>
    </source>
</reference>
<keyword evidence="3" id="KW-1185">Reference proteome</keyword>
<feature type="transmembrane region" description="Helical" evidence="1">
    <location>
        <begin position="423"/>
        <end position="443"/>
    </location>
</feature>